<protein>
    <submittedName>
        <fullName evidence="6">ABC transporter substrate-binding protein</fullName>
    </submittedName>
</protein>
<sequence length="521" mass="57044">MFQRLTATLLASTILAGAAWAETTVTAVMHSGLRVLDPVMTTAHITRDHAYMIYDVLIAQDSQFQPQPQMADWTISDDQKVYTFTLRDGLKFHDGAAVTAADAVASLKRWAQKDAGGQVIMDRTESLEAADDKTIVWTLKEPFVPMLEVLSKQSALPPFIMPARVAETPADESITDYTGSGPFIFVTDEFQPGISVTYAKNPDYVPRDEPADWMAGGKVVNVDEVKWVNMPDIQTAVNALTSGEIDYIEQMQVDLLPLLEGDPNLVVEVREPTGMMTMARMNFLHPPFDNEKVRQAALKAISQETVLAAMIGDPQYYQICGALLGCGTPLENETGTDTLTKGGGAEEAKALLAESGYDGTPVVLMAPTDMVALATQPVVVSQMLRDAGFNVDMQPMDWQTLVTRRASQSAPADGGWNLFITNWMVPEISNPISNPMLNGRGNDAWFGWPTDDTIEKLKNDYIAAADLDAQKAVSEEIQSHSINTVLEVPLGQYSLPQARRANLTDMIPSPVPVFWNIKKGE</sequence>
<evidence type="ECO:0000256" key="3">
    <source>
        <dbReference type="ARBA" id="ARBA00022729"/>
    </source>
</evidence>
<dbReference type="Gene3D" id="3.10.105.10">
    <property type="entry name" value="Dipeptide-binding Protein, Domain 3"/>
    <property type="match status" value="1"/>
</dbReference>
<feature type="signal peptide" evidence="4">
    <location>
        <begin position="1"/>
        <end position="21"/>
    </location>
</feature>
<organism evidence="6 7">
    <name type="scientific">Paracoccus amoyensis</name>
    <dbReference type="NCBI Taxonomy" id="2760093"/>
    <lineage>
        <taxon>Bacteria</taxon>
        <taxon>Pseudomonadati</taxon>
        <taxon>Pseudomonadota</taxon>
        <taxon>Alphaproteobacteria</taxon>
        <taxon>Rhodobacterales</taxon>
        <taxon>Paracoccaceae</taxon>
        <taxon>Paracoccus</taxon>
    </lineage>
</organism>
<evidence type="ECO:0000259" key="5">
    <source>
        <dbReference type="Pfam" id="PF00496"/>
    </source>
</evidence>
<dbReference type="RefSeq" id="WP_187794681.1">
    <property type="nucleotide sequence ID" value="NZ_JACOQL010000005.1"/>
</dbReference>
<dbReference type="AlphaFoldDB" id="A0A926GGH2"/>
<dbReference type="PANTHER" id="PTHR30290">
    <property type="entry name" value="PERIPLASMIC BINDING COMPONENT OF ABC TRANSPORTER"/>
    <property type="match status" value="1"/>
</dbReference>
<dbReference type="PROSITE" id="PS01040">
    <property type="entry name" value="SBP_BACTERIAL_5"/>
    <property type="match status" value="1"/>
</dbReference>
<dbReference type="Gene3D" id="3.40.190.10">
    <property type="entry name" value="Periplasmic binding protein-like II"/>
    <property type="match status" value="1"/>
</dbReference>
<comment type="subcellular location">
    <subcellularLocation>
        <location evidence="1">Periplasm</location>
    </subcellularLocation>
</comment>
<dbReference type="GO" id="GO:0030288">
    <property type="term" value="C:outer membrane-bounded periplasmic space"/>
    <property type="evidence" value="ECO:0007669"/>
    <property type="project" value="UniProtKB-ARBA"/>
</dbReference>
<dbReference type="InterPro" id="IPR030678">
    <property type="entry name" value="Peptide/Ni-bd"/>
</dbReference>
<reference evidence="6" key="1">
    <citation type="submission" date="2020-08" db="EMBL/GenBank/DDBJ databases">
        <title>Paracoccus amoyensis sp. nov., isolated from the surface seawater at coast of Xiamen, Fujian.</title>
        <authorList>
            <person name="Lyu L."/>
        </authorList>
    </citation>
    <scope>NUCLEOTIDE SEQUENCE</scope>
    <source>
        <strain evidence="6">11-3</strain>
    </source>
</reference>
<dbReference type="EMBL" id="JACOQL010000005">
    <property type="protein sequence ID" value="MBC9248176.1"/>
    <property type="molecule type" value="Genomic_DNA"/>
</dbReference>
<keyword evidence="7" id="KW-1185">Reference proteome</keyword>
<evidence type="ECO:0000256" key="1">
    <source>
        <dbReference type="ARBA" id="ARBA00004418"/>
    </source>
</evidence>
<accession>A0A926GGH2</accession>
<evidence type="ECO:0000313" key="7">
    <source>
        <dbReference type="Proteomes" id="UP000608594"/>
    </source>
</evidence>
<dbReference type="GO" id="GO:1904680">
    <property type="term" value="F:peptide transmembrane transporter activity"/>
    <property type="evidence" value="ECO:0007669"/>
    <property type="project" value="TreeGrafter"/>
</dbReference>
<dbReference type="PANTHER" id="PTHR30290:SF38">
    <property type="entry name" value="D,D-DIPEPTIDE-BINDING PERIPLASMIC PROTEIN DDPA-RELATED"/>
    <property type="match status" value="1"/>
</dbReference>
<evidence type="ECO:0000313" key="6">
    <source>
        <dbReference type="EMBL" id="MBC9248176.1"/>
    </source>
</evidence>
<dbReference type="InterPro" id="IPR039424">
    <property type="entry name" value="SBP_5"/>
</dbReference>
<comment type="caution">
    <text evidence="6">The sequence shown here is derived from an EMBL/GenBank/DDBJ whole genome shotgun (WGS) entry which is preliminary data.</text>
</comment>
<dbReference type="PIRSF" id="PIRSF002741">
    <property type="entry name" value="MppA"/>
    <property type="match status" value="1"/>
</dbReference>
<dbReference type="Proteomes" id="UP000608594">
    <property type="component" value="Unassembled WGS sequence"/>
</dbReference>
<comment type="similarity">
    <text evidence="2">Belongs to the bacterial solute-binding protein 5 family.</text>
</comment>
<feature type="chain" id="PRO_5036804723" evidence="4">
    <location>
        <begin position="22"/>
        <end position="521"/>
    </location>
</feature>
<name>A0A926GGH2_9RHOB</name>
<dbReference type="Pfam" id="PF00496">
    <property type="entry name" value="SBP_bac_5"/>
    <property type="match status" value="1"/>
</dbReference>
<dbReference type="CDD" id="cd08502">
    <property type="entry name" value="PBP2_NikA_DppA_OppA_like_16"/>
    <property type="match status" value="1"/>
</dbReference>
<feature type="domain" description="Solute-binding protein family 5" evidence="5">
    <location>
        <begin position="66"/>
        <end position="426"/>
    </location>
</feature>
<evidence type="ECO:0000256" key="2">
    <source>
        <dbReference type="ARBA" id="ARBA00005695"/>
    </source>
</evidence>
<proteinExistence type="inferred from homology"/>
<dbReference type="GO" id="GO:0043190">
    <property type="term" value="C:ATP-binding cassette (ABC) transporter complex"/>
    <property type="evidence" value="ECO:0007669"/>
    <property type="project" value="InterPro"/>
</dbReference>
<dbReference type="InterPro" id="IPR023765">
    <property type="entry name" value="SBP_5_CS"/>
</dbReference>
<dbReference type="InterPro" id="IPR000914">
    <property type="entry name" value="SBP_5_dom"/>
</dbReference>
<gene>
    <name evidence="6" type="ORF">H4P12_15985</name>
</gene>
<keyword evidence="3 4" id="KW-0732">Signal</keyword>
<dbReference type="SUPFAM" id="SSF53850">
    <property type="entry name" value="Periplasmic binding protein-like II"/>
    <property type="match status" value="1"/>
</dbReference>
<dbReference type="GO" id="GO:0015833">
    <property type="term" value="P:peptide transport"/>
    <property type="evidence" value="ECO:0007669"/>
    <property type="project" value="TreeGrafter"/>
</dbReference>
<evidence type="ECO:0000256" key="4">
    <source>
        <dbReference type="SAM" id="SignalP"/>
    </source>
</evidence>